<evidence type="ECO:0000313" key="1">
    <source>
        <dbReference type="EMBL" id="ODR01148.1"/>
    </source>
</evidence>
<organism evidence="1 2">
    <name type="scientific">Mycobacterium sherrisii</name>
    <dbReference type="NCBI Taxonomy" id="243061"/>
    <lineage>
        <taxon>Bacteria</taxon>
        <taxon>Bacillati</taxon>
        <taxon>Actinomycetota</taxon>
        <taxon>Actinomycetes</taxon>
        <taxon>Mycobacteriales</taxon>
        <taxon>Mycobacteriaceae</taxon>
        <taxon>Mycobacterium</taxon>
        <taxon>Mycobacterium simiae complex</taxon>
    </lineage>
</organism>
<dbReference type="Proteomes" id="UP000094224">
    <property type="component" value="Unassembled WGS sequence"/>
</dbReference>
<dbReference type="EMBL" id="MIHC01000060">
    <property type="protein sequence ID" value="ODR01148.1"/>
    <property type="molecule type" value="Genomic_DNA"/>
</dbReference>
<comment type="caution">
    <text evidence="1">The sequence shown here is derived from an EMBL/GenBank/DDBJ whole genome shotgun (WGS) entry which is preliminary data.</text>
</comment>
<sequence length="98" mass="9814">MQELRVDTAALQAMSSQWGASAYQLTETPVPTVLGLSGQASAGAVNVAHADVCAFIAGLTARIGTRAAQVTEADGLYIANEAGSANEIAAVTPPVTGV</sequence>
<evidence type="ECO:0008006" key="3">
    <source>
        <dbReference type="Google" id="ProtNLM"/>
    </source>
</evidence>
<proteinExistence type="predicted"/>
<keyword evidence="2" id="KW-1185">Reference proteome</keyword>
<dbReference type="RefSeq" id="WP_069402753.1">
    <property type="nucleotide sequence ID" value="NZ_MIHC01000060.1"/>
</dbReference>
<gene>
    <name evidence="1" type="ORF">BHQ21_23845</name>
</gene>
<reference evidence="2" key="1">
    <citation type="submission" date="2016-09" db="EMBL/GenBank/DDBJ databases">
        <authorList>
            <person name="Greninger A.L."/>
            <person name="Jerome K.R."/>
            <person name="Mcnair B."/>
            <person name="Wallis C."/>
            <person name="Fang F."/>
        </authorList>
    </citation>
    <scope>NUCLEOTIDE SEQUENCE [LARGE SCALE GENOMIC DNA]</scope>
    <source>
        <strain evidence="2">BC1_M4</strain>
    </source>
</reference>
<evidence type="ECO:0000313" key="2">
    <source>
        <dbReference type="Proteomes" id="UP000094224"/>
    </source>
</evidence>
<protein>
    <recommendedName>
        <fullName evidence="3">PE domain-containing protein</fullName>
    </recommendedName>
</protein>
<dbReference type="AlphaFoldDB" id="A0A1E3SHW8"/>
<accession>A0A1E3SHW8</accession>
<name>A0A1E3SHW8_9MYCO</name>